<dbReference type="Proteomes" id="UP000019438">
    <property type="component" value="Chromosome"/>
</dbReference>
<gene>
    <name evidence="2" type="ORF">GbCGDNIH3_1327</name>
</gene>
<evidence type="ECO:0000259" key="1">
    <source>
        <dbReference type="Pfam" id="PF05229"/>
    </source>
</evidence>
<dbReference type="KEGG" id="gbc:GbCGDNIH3_1327"/>
<proteinExistence type="predicted"/>
<evidence type="ECO:0000313" key="3">
    <source>
        <dbReference type="Proteomes" id="UP000019438"/>
    </source>
</evidence>
<dbReference type="PANTHER" id="PTHR37089:SF4">
    <property type="entry name" value="EXPORTED PROTEIN"/>
    <property type="match status" value="1"/>
</dbReference>
<reference evidence="3" key="1">
    <citation type="submission" date="2012-06" db="EMBL/GenBank/DDBJ databases">
        <title>Genome analysis of multiple Granulibacter bethesdensis isolates demonstrates substantial genome diversity.</title>
        <authorList>
            <person name="Greenberg D.E."/>
            <person name="Porcella S.F."/>
            <person name="Zarember K."/>
            <person name="Zelazny A.M."/>
            <person name="Bruno D."/>
            <person name="Martens C."/>
            <person name="Barbian K.D."/>
            <person name="Jaske E."/>
            <person name="Holland S.M."/>
        </authorList>
    </citation>
    <scope>NUCLEOTIDE SEQUENCE [LARGE SCALE GENOMIC DNA]</scope>
    <source>
        <strain evidence="3">CGDNIH3</strain>
    </source>
</reference>
<dbReference type="InterPro" id="IPR053167">
    <property type="entry name" value="Spore_coat_component"/>
</dbReference>
<accession>A0AAN0RE09</accession>
<dbReference type="AlphaFoldDB" id="A0AAN0RE09"/>
<sequence>MLTSPQKSFLRAKISLLQRRIFAMVQEMIFKIFSSSKNIKIVSIILVGAIGSLIPLKSIDAATSTTTFQVTATVQASCVIQAANLSFGNYSGSQTDATSTIQVTCTNSTPYSVGLSAGTGSGATVSNRKMTLNGTSVLPYSLYSDASRSTNWGNTPNQDTVSGTGNGSAQSLTVYGRIQTGNYPTPGSYADTITATVNF</sequence>
<dbReference type="EMBL" id="CP003181">
    <property type="protein sequence ID" value="AHJ63137.1"/>
    <property type="molecule type" value="Genomic_DNA"/>
</dbReference>
<organism evidence="2 3">
    <name type="scientific">Granulibacter bethesdensis</name>
    <dbReference type="NCBI Taxonomy" id="364410"/>
    <lineage>
        <taxon>Bacteria</taxon>
        <taxon>Pseudomonadati</taxon>
        <taxon>Pseudomonadota</taxon>
        <taxon>Alphaproteobacteria</taxon>
        <taxon>Acetobacterales</taxon>
        <taxon>Acetobacteraceae</taxon>
        <taxon>Granulibacter</taxon>
    </lineage>
</organism>
<name>A0AAN0RE09_9PROT</name>
<evidence type="ECO:0000313" key="2">
    <source>
        <dbReference type="EMBL" id="AHJ63137.1"/>
    </source>
</evidence>
<dbReference type="Pfam" id="PF05229">
    <property type="entry name" value="SCPU"/>
    <property type="match status" value="1"/>
</dbReference>
<dbReference type="RefSeq" id="WP_233424980.1">
    <property type="nucleotide sequence ID" value="NZ_CP003181.2"/>
</dbReference>
<dbReference type="InterPro" id="IPR007893">
    <property type="entry name" value="Spore_coat_U/FanG"/>
</dbReference>
<dbReference type="PANTHER" id="PTHR37089">
    <property type="entry name" value="PROTEIN U-RELATED"/>
    <property type="match status" value="1"/>
</dbReference>
<feature type="domain" description="Spore coat protein U/FanG" evidence="1">
    <location>
        <begin position="65"/>
        <end position="196"/>
    </location>
</feature>
<dbReference type="SMART" id="SM00972">
    <property type="entry name" value="SCPU"/>
    <property type="match status" value="1"/>
</dbReference>
<protein>
    <submittedName>
        <fullName evidence="2">Protein U</fullName>
    </submittedName>
</protein>